<dbReference type="HOGENOM" id="CLU_207657_0_0_10"/>
<evidence type="ECO:0000313" key="1">
    <source>
        <dbReference type="EMBL" id="EOA57832.1"/>
    </source>
</evidence>
<organism evidence="1 2">
    <name type="scientific">Phocaeicola massiliensis B84634 = Timone 84634 = DSM 17679 = JCM 13223</name>
    <dbReference type="NCBI Taxonomy" id="1121098"/>
    <lineage>
        <taxon>Bacteria</taxon>
        <taxon>Pseudomonadati</taxon>
        <taxon>Bacteroidota</taxon>
        <taxon>Bacteroidia</taxon>
        <taxon>Bacteroidales</taxon>
        <taxon>Bacteroidaceae</taxon>
        <taxon>Phocaeicola</taxon>
    </lineage>
</organism>
<proteinExistence type="predicted"/>
<reference evidence="1 2" key="1">
    <citation type="submission" date="2013-04" db="EMBL/GenBank/DDBJ databases">
        <title>The Genome Sequence of Bacteroides massiliensis DSM 17679.</title>
        <authorList>
            <consortium name="The Broad Institute Genomics Platform"/>
            <person name="Earl A."/>
            <person name="Ward D."/>
            <person name="Feldgarden M."/>
            <person name="Gevers D."/>
            <person name="Martens E."/>
            <person name="Fenner L."/>
            <person name="Roux V."/>
            <person name="Mallet M.N."/>
            <person name="Raoult D."/>
            <person name="Walker B."/>
            <person name="Young S."/>
            <person name="Zeng Q."/>
            <person name="Gargeya S."/>
            <person name="Fitzgerald M."/>
            <person name="Haas B."/>
            <person name="Abouelleil A."/>
            <person name="Allen A.W."/>
            <person name="Alvarado L."/>
            <person name="Arachchi H.M."/>
            <person name="Berlin A.M."/>
            <person name="Chapman S.B."/>
            <person name="Gainer-Dewar J."/>
            <person name="Goldberg J."/>
            <person name="Griggs A."/>
            <person name="Gujja S."/>
            <person name="Hansen M."/>
            <person name="Howarth C."/>
            <person name="Imamovic A."/>
            <person name="Ireland A."/>
            <person name="Larimer J."/>
            <person name="McCowan C."/>
            <person name="Murphy C."/>
            <person name="Pearson M."/>
            <person name="Poon T.W."/>
            <person name="Priest M."/>
            <person name="Roberts A."/>
            <person name="Saif S."/>
            <person name="Shea T."/>
            <person name="Sisk P."/>
            <person name="Sykes S."/>
            <person name="Wortman J."/>
            <person name="Nusbaum C."/>
            <person name="Birren B."/>
        </authorList>
    </citation>
    <scope>NUCLEOTIDE SEQUENCE [LARGE SCALE GENOMIC DNA]</scope>
    <source>
        <strain evidence="2">B84634 / Timone 84634 / DSM 17679 / JCM 13223</strain>
    </source>
</reference>
<keyword evidence="2" id="KW-1185">Reference proteome</keyword>
<sequence length="63" mass="7316">MVETGNRKPFLDTEVEVTIEDILKESSCIIAWRLFFILKNDVLEDPKILTIVKITNLLILKIE</sequence>
<gene>
    <name evidence="1" type="ORF">HMPREF1534_00599</name>
</gene>
<accession>U6RP58</accession>
<comment type="caution">
    <text evidence="1">The sequence shown here is derived from an EMBL/GenBank/DDBJ whole genome shotgun (WGS) entry which is preliminary data.</text>
</comment>
<evidence type="ECO:0000313" key="2">
    <source>
        <dbReference type="Proteomes" id="UP000017831"/>
    </source>
</evidence>
<dbReference type="EMBL" id="AQHY01000007">
    <property type="protein sequence ID" value="EOA57832.1"/>
    <property type="molecule type" value="Genomic_DNA"/>
</dbReference>
<dbReference type="eggNOG" id="ENOG5030Y0P">
    <property type="taxonomic scope" value="Bacteria"/>
</dbReference>
<dbReference type="Proteomes" id="UP000017831">
    <property type="component" value="Unassembled WGS sequence"/>
</dbReference>
<name>U6RP58_9BACT</name>
<protein>
    <submittedName>
        <fullName evidence="1">Uncharacterized protein</fullName>
    </submittedName>
</protein>
<dbReference type="AlphaFoldDB" id="U6RP58"/>